<dbReference type="EMBL" id="JACOQL010000008">
    <property type="protein sequence ID" value="MBC9248534.1"/>
    <property type="molecule type" value="Genomic_DNA"/>
</dbReference>
<dbReference type="InterPro" id="IPR001296">
    <property type="entry name" value="Glyco_trans_1"/>
</dbReference>
<dbReference type="PANTHER" id="PTHR12526:SF638">
    <property type="entry name" value="SPORE COAT PROTEIN SA"/>
    <property type="match status" value="1"/>
</dbReference>
<reference evidence="2" key="1">
    <citation type="submission" date="2020-08" db="EMBL/GenBank/DDBJ databases">
        <title>Paracoccus amoyensis sp. nov., isolated from the surface seawater at coast of Xiamen, Fujian.</title>
        <authorList>
            <person name="Lyu L."/>
        </authorList>
    </citation>
    <scope>NUCLEOTIDE SEQUENCE</scope>
    <source>
        <strain evidence="2">11-3</strain>
    </source>
</reference>
<name>A0A926GJV4_9RHOB</name>
<proteinExistence type="predicted"/>
<comment type="caution">
    <text evidence="2">The sequence shown here is derived from an EMBL/GenBank/DDBJ whole genome shotgun (WGS) entry which is preliminary data.</text>
</comment>
<protein>
    <submittedName>
        <fullName evidence="2">Glycosyltransferase</fullName>
    </submittedName>
</protein>
<dbReference type="Pfam" id="PF00534">
    <property type="entry name" value="Glycos_transf_1"/>
    <property type="match status" value="1"/>
</dbReference>
<evidence type="ECO:0000313" key="3">
    <source>
        <dbReference type="Proteomes" id="UP000608594"/>
    </source>
</evidence>
<keyword evidence="3" id="KW-1185">Reference proteome</keyword>
<dbReference type="AlphaFoldDB" id="A0A926GJV4"/>
<dbReference type="Gene3D" id="3.40.50.2000">
    <property type="entry name" value="Glycogen Phosphorylase B"/>
    <property type="match status" value="1"/>
</dbReference>
<sequence>MPVSATSDATLNLLVITSARGRADGASVTLDKKFVEGMKYYTASWPGRTACLLRAPLQGALFLDHFDPQDLPFSLLFRPARHHLTAEDLHGHDIILVSGDNPDYLHLAQLGKAQSKRIFFTIEYTAETRRQITMLDRNRSFLSKIKSLLDITLTEHRRRKAFAISHGLQANGYPAADIYHRINDNTVFYLDNRMTANLSATEDEMQARQQYLLSGQPMRLIHSGRLEPMKGSQDLVPIAQRLRDRHVHFVLDVFGDGSLKTDIHRDIARHDLGNQIRLHGVVDFATELVPFARRNSDIFLSCHRQSDPSCSYLENMGCGLPVAGYANRMWGALAQDSKAGWTVPLGDWSALADKLADLAAAPAQIAEKSANALKFAKAHFFDTEFSRRIAQMKLAAGLN</sequence>
<evidence type="ECO:0000259" key="1">
    <source>
        <dbReference type="Pfam" id="PF00534"/>
    </source>
</evidence>
<dbReference type="RefSeq" id="WP_187794997.1">
    <property type="nucleotide sequence ID" value="NZ_JACOQL010000008.1"/>
</dbReference>
<dbReference type="GO" id="GO:0016757">
    <property type="term" value="F:glycosyltransferase activity"/>
    <property type="evidence" value="ECO:0007669"/>
    <property type="project" value="InterPro"/>
</dbReference>
<organism evidence="2 3">
    <name type="scientific">Paracoccus amoyensis</name>
    <dbReference type="NCBI Taxonomy" id="2760093"/>
    <lineage>
        <taxon>Bacteria</taxon>
        <taxon>Pseudomonadati</taxon>
        <taxon>Pseudomonadota</taxon>
        <taxon>Alphaproteobacteria</taxon>
        <taxon>Rhodobacterales</taxon>
        <taxon>Paracoccaceae</taxon>
        <taxon>Paracoccus</taxon>
    </lineage>
</organism>
<dbReference type="PANTHER" id="PTHR12526">
    <property type="entry name" value="GLYCOSYLTRANSFERASE"/>
    <property type="match status" value="1"/>
</dbReference>
<accession>A0A926GJV4</accession>
<evidence type="ECO:0000313" key="2">
    <source>
        <dbReference type="EMBL" id="MBC9248534.1"/>
    </source>
</evidence>
<feature type="domain" description="Glycosyl transferase family 1" evidence="1">
    <location>
        <begin position="207"/>
        <end position="362"/>
    </location>
</feature>
<dbReference type="Proteomes" id="UP000608594">
    <property type="component" value="Unassembled WGS sequence"/>
</dbReference>
<gene>
    <name evidence="2" type="ORF">H4P12_17875</name>
</gene>
<dbReference type="SUPFAM" id="SSF53756">
    <property type="entry name" value="UDP-Glycosyltransferase/glycogen phosphorylase"/>
    <property type="match status" value="1"/>
</dbReference>